<evidence type="ECO:0000313" key="2">
    <source>
        <dbReference type="EMBL" id="SBO98439.1"/>
    </source>
</evidence>
<reference evidence="2" key="1">
    <citation type="submission" date="2016-04" db="EMBL/GenBank/DDBJ databases">
        <authorList>
            <person name="Evans L.H."/>
            <person name="Alamgir A."/>
            <person name="Owens N."/>
            <person name="Weber N.D."/>
            <person name="Virtaneva K."/>
            <person name="Barbian K."/>
            <person name="Babar A."/>
            <person name="Rosenke K."/>
        </authorList>
    </citation>
    <scope>NUCLEOTIDE SEQUENCE</scope>
    <source>
        <strain evidence="2">Nono1</strain>
    </source>
</reference>
<accession>A0A1M4EHT8</accession>
<name>A0A1M4EHT8_9ACTN</name>
<dbReference type="EMBL" id="LT559118">
    <property type="protein sequence ID" value="SBO98439.1"/>
    <property type="molecule type" value="Genomic_DNA"/>
</dbReference>
<keyword evidence="1" id="KW-0472">Membrane</keyword>
<sequence>MVCLVQAWTWQDRLVHTAATGLKLAWALLRGYVSAAIWLWLPAR</sequence>
<feature type="transmembrane region" description="Helical" evidence="1">
    <location>
        <begin position="24"/>
        <end position="41"/>
    </location>
</feature>
<gene>
    <name evidence="2" type="ORF">BN4615_P7955</name>
</gene>
<dbReference type="AlphaFoldDB" id="A0A1M4EHT8"/>
<protein>
    <submittedName>
        <fullName evidence="2">Uncharacterized protein</fullName>
    </submittedName>
</protein>
<organism evidence="2">
    <name type="scientific">Nonomuraea gerenzanensis</name>
    <dbReference type="NCBI Taxonomy" id="93944"/>
    <lineage>
        <taxon>Bacteria</taxon>
        <taxon>Bacillati</taxon>
        <taxon>Actinomycetota</taxon>
        <taxon>Actinomycetes</taxon>
        <taxon>Streptosporangiales</taxon>
        <taxon>Streptosporangiaceae</taxon>
        <taxon>Nonomuraea</taxon>
    </lineage>
</organism>
<keyword evidence="1" id="KW-1133">Transmembrane helix</keyword>
<keyword evidence="1" id="KW-0812">Transmembrane</keyword>
<evidence type="ECO:0000256" key="1">
    <source>
        <dbReference type="SAM" id="Phobius"/>
    </source>
</evidence>
<proteinExistence type="predicted"/>